<organism evidence="3 4">
    <name type="scientific">Daphnia magna</name>
    <dbReference type="NCBI Taxonomy" id="35525"/>
    <lineage>
        <taxon>Eukaryota</taxon>
        <taxon>Metazoa</taxon>
        <taxon>Ecdysozoa</taxon>
        <taxon>Arthropoda</taxon>
        <taxon>Crustacea</taxon>
        <taxon>Branchiopoda</taxon>
        <taxon>Diplostraca</taxon>
        <taxon>Cladocera</taxon>
        <taxon>Anomopoda</taxon>
        <taxon>Daphniidae</taxon>
        <taxon>Daphnia</taxon>
    </lineage>
</organism>
<feature type="non-terminal residue" evidence="3">
    <location>
        <position position="1"/>
    </location>
</feature>
<dbReference type="GO" id="GO:0000281">
    <property type="term" value="P:mitotic cytokinesis"/>
    <property type="evidence" value="ECO:0007669"/>
    <property type="project" value="TreeGrafter"/>
</dbReference>
<dbReference type="GO" id="GO:0031106">
    <property type="term" value="P:septin ring organization"/>
    <property type="evidence" value="ECO:0007669"/>
    <property type="project" value="TreeGrafter"/>
</dbReference>
<sequence>EYDLEQKIDVEIRIREGTTKLLAACQHPSQALEAAKTLHTSNERMNVYMTELQSRKRELSRPAAAVTTSTSS</sequence>
<evidence type="ECO:0000256" key="1">
    <source>
        <dbReference type="SAM" id="MobiDB-lite"/>
    </source>
</evidence>
<evidence type="ECO:0000313" key="3">
    <source>
        <dbReference type="EMBL" id="KZS02410.1"/>
    </source>
</evidence>
<dbReference type="STRING" id="35525.A0A164JJG6"/>
<dbReference type="PANTHER" id="PTHR21538:SF24">
    <property type="entry name" value="PH DOMAIN-CONTAINING PROTEIN"/>
    <property type="match status" value="1"/>
</dbReference>
<dbReference type="EMBL" id="LRGB01004468">
    <property type="protein sequence ID" value="KZS02410.1"/>
    <property type="molecule type" value="Genomic_DNA"/>
</dbReference>
<dbReference type="GO" id="GO:0005826">
    <property type="term" value="C:actomyosin contractile ring"/>
    <property type="evidence" value="ECO:0007669"/>
    <property type="project" value="TreeGrafter"/>
</dbReference>
<accession>A0A164JJG6</accession>
<dbReference type="PANTHER" id="PTHR21538">
    <property type="entry name" value="ANILLIN/RHOTEKIN RTKN"/>
    <property type="match status" value="1"/>
</dbReference>
<feature type="non-terminal residue" evidence="3">
    <location>
        <position position="72"/>
    </location>
</feature>
<dbReference type="GO" id="GO:0007165">
    <property type="term" value="P:signal transduction"/>
    <property type="evidence" value="ECO:0007669"/>
    <property type="project" value="InterPro"/>
</dbReference>
<dbReference type="SMART" id="SM00742">
    <property type="entry name" value="Hr1"/>
    <property type="match status" value="1"/>
</dbReference>
<dbReference type="Proteomes" id="UP000076858">
    <property type="component" value="Unassembled WGS sequence"/>
</dbReference>
<evidence type="ECO:0000259" key="2">
    <source>
        <dbReference type="SMART" id="SM00742"/>
    </source>
</evidence>
<comment type="caution">
    <text evidence="3">The sequence shown here is derived from an EMBL/GenBank/DDBJ whole genome shotgun (WGS) entry which is preliminary data.</text>
</comment>
<feature type="region of interest" description="Disordered" evidence="1">
    <location>
        <begin position="53"/>
        <end position="72"/>
    </location>
</feature>
<proteinExistence type="predicted"/>
<protein>
    <submittedName>
        <fullName evidence="3">Rhotekin</fullName>
    </submittedName>
</protein>
<reference evidence="3 4" key="1">
    <citation type="submission" date="2016-03" db="EMBL/GenBank/DDBJ databases">
        <title>EvidentialGene: Evidence-directed Construction of Genes on Genomes.</title>
        <authorList>
            <person name="Gilbert D.G."/>
            <person name="Choi J.-H."/>
            <person name="Mockaitis K."/>
            <person name="Colbourne J."/>
            <person name="Pfrender M."/>
        </authorList>
    </citation>
    <scope>NUCLEOTIDE SEQUENCE [LARGE SCALE GENOMIC DNA]</scope>
    <source>
        <strain evidence="3 4">Xinb3</strain>
        <tissue evidence="3">Complete organism</tissue>
    </source>
</reference>
<dbReference type="SUPFAM" id="SSF46585">
    <property type="entry name" value="HR1 repeat"/>
    <property type="match status" value="1"/>
</dbReference>
<dbReference type="AlphaFoldDB" id="A0A164JJG6"/>
<keyword evidence="4" id="KW-1185">Reference proteome</keyword>
<gene>
    <name evidence="3" type="ORF">APZ42_000563</name>
</gene>
<name>A0A164JJG6_9CRUS</name>
<feature type="domain" description="REM-1" evidence="2">
    <location>
        <begin position="3"/>
        <end position="62"/>
    </location>
</feature>
<evidence type="ECO:0000313" key="4">
    <source>
        <dbReference type="Proteomes" id="UP000076858"/>
    </source>
</evidence>
<dbReference type="OrthoDB" id="5817051at2759"/>
<dbReference type="InterPro" id="IPR011072">
    <property type="entry name" value="HR1_rho-bd"/>
</dbReference>
<dbReference type="InterPro" id="IPR036274">
    <property type="entry name" value="HR1_rpt_sf"/>
</dbReference>
<dbReference type="InterPro" id="IPR051364">
    <property type="entry name" value="Cytokinesis/Rho-signaling"/>
</dbReference>
<dbReference type="GO" id="GO:0000915">
    <property type="term" value="P:actomyosin contractile ring assembly"/>
    <property type="evidence" value="ECO:0007669"/>
    <property type="project" value="TreeGrafter"/>
</dbReference>